<evidence type="ECO:0000313" key="3">
    <source>
        <dbReference type="Proteomes" id="UP000319143"/>
    </source>
</evidence>
<protein>
    <submittedName>
        <fullName evidence="2">tRNA threonylcarbamoyladenosine biosynthesis protein TsaB</fullName>
    </submittedName>
</protein>
<dbReference type="Proteomes" id="UP000319143">
    <property type="component" value="Unassembled WGS sequence"/>
</dbReference>
<dbReference type="PANTHER" id="PTHR11735">
    <property type="entry name" value="TRNA N6-ADENOSINE THREONYLCARBAMOYLTRANSFERASE"/>
    <property type="match status" value="1"/>
</dbReference>
<dbReference type="OrthoDB" id="9784166at2"/>
<dbReference type="Pfam" id="PF00814">
    <property type="entry name" value="TsaD"/>
    <property type="match status" value="1"/>
</dbReference>
<keyword evidence="3" id="KW-1185">Reference proteome</keyword>
<dbReference type="InterPro" id="IPR022496">
    <property type="entry name" value="T6A_TsaB"/>
</dbReference>
<feature type="domain" description="Gcp-like" evidence="1">
    <location>
        <begin position="39"/>
        <end position="136"/>
    </location>
</feature>
<dbReference type="GO" id="GO:0002949">
    <property type="term" value="P:tRNA threonylcarbamoyladenosine modification"/>
    <property type="evidence" value="ECO:0007669"/>
    <property type="project" value="InterPro"/>
</dbReference>
<evidence type="ECO:0000259" key="1">
    <source>
        <dbReference type="Pfam" id="PF00814"/>
    </source>
</evidence>
<dbReference type="InterPro" id="IPR000905">
    <property type="entry name" value="Gcp-like_dom"/>
</dbReference>
<dbReference type="AlphaFoldDB" id="A0A5C6DM64"/>
<organism evidence="2 3">
    <name type="scientific">Novipirellula artificiosorum</name>
    <dbReference type="NCBI Taxonomy" id="2528016"/>
    <lineage>
        <taxon>Bacteria</taxon>
        <taxon>Pseudomonadati</taxon>
        <taxon>Planctomycetota</taxon>
        <taxon>Planctomycetia</taxon>
        <taxon>Pirellulales</taxon>
        <taxon>Pirellulaceae</taxon>
        <taxon>Novipirellula</taxon>
    </lineage>
</organism>
<dbReference type="PANTHER" id="PTHR11735:SF11">
    <property type="entry name" value="TRNA THREONYLCARBAMOYLADENOSINE BIOSYNTHESIS PROTEIN TSAB"/>
    <property type="match status" value="1"/>
</dbReference>
<evidence type="ECO:0000313" key="2">
    <source>
        <dbReference type="EMBL" id="TWU35949.1"/>
    </source>
</evidence>
<dbReference type="EMBL" id="SJPV01000006">
    <property type="protein sequence ID" value="TWU35949.1"/>
    <property type="molecule type" value="Genomic_DNA"/>
</dbReference>
<comment type="caution">
    <text evidence="2">The sequence shown here is derived from an EMBL/GenBank/DDBJ whole genome shotgun (WGS) entry which is preliminary data.</text>
</comment>
<dbReference type="NCBIfam" id="TIGR03725">
    <property type="entry name" value="T6A_YeaZ"/>
    <property type="match status" value="1"/>
</dbReference>
<accession>A0A5C6DM64</accession>
<dbReference type="Gene3D" id="3.30.420.40">
    <property type="match status" value="2"/>
</dbReference>
<dbReference type="RefSeq" id="WP_146528012.1">
    <property type="nucleotide sequence ID" value="NZ_SJPV01000006.1"/>
</dbReference>
<sequence length="269" mass="28444">MVGITQLAIETTGRSGSLAILVDQDIVYQHDLGAKSRTAAAIGPALKDAIDWCRRESDGVDFISVADGPGSFTGLRIGVTLAKMLSYSLQVPLVSVDSLAAIAATIFSGACPSLDSAGQQSTVSENSVLENLGPEVILVATDAYRGQFFTGSFRRLDTLPDLDRLSDRWSAHPKCVKIVGAADWAVDLRQVDLTRVALAGEAKPFGNLAQRRVAASQPDAVGVGLLGVRAARLQKWVDPAQLVPRYLRGSAAEEKAASKLNGQESKGKN</sequence>
<name>A0A5C6DM64_9BACT</name>
<dbReference type="InterPro" id="IPR043129">
    <property type="entry name" value="ATPase_NBD"/>
</dbReference>
<dbReference type="SUPFAM" id="SSF53067">
    <property type="entry name" value="Actin-like ATPase domain"/>
    <property type="match status" value="1"/>
</dbReference>
<dbReference type="GO" id="GO:0005829">
    <property type="term" value="C:cytosol"/>
    <property type="evidence" value="ECO:0007669"/>
    <property type="project" value="TreeGrafter"/>
</dbReference>
<reference evidence="2 3" key="1">
    <citation type="submission" date="2019-02" db="EMBL/GenBank/DDBJ databases">
        <title>Deep-cultivation of Planctomycetes and their phenomic and genomic characterization uncovers novel biology.</title>
        <authorList>
            <person name="Wiegand S."/>
            <person name="Jogler M."/>
            <person name="Boedeker C."/>
            <person name="Pinto D."/>
            <person name="Vollmers J."/>
            <person name="Rivas-Marin E."/>
            <person name="Kohn T."/>
            <person name="Peeters S.H."/>
            <person name="Heuer A."/>
            <person name="Rast P."/>
            <person name="Oberbeckmann S."/>
            <person name="Bunk B."/>
            <person name="Jeske O."/>
            <person name="Meyerdierks A."/>
            <person name="Storesund J.E."/>
            <person name="Kallscheuer N."/>
            <person name="Luecker S."/>
            <person name="Lage O.M."/>
            <person name="Pohl T."/>
            <person name="Merkel B.J."/>
            <person name="Hornburger P."/>
            <person name="Mueller R.-W."/>
            <person name="Bruemmer F."/>
            <person name="Labrenz M."/>
            <person name="Spormann A.M."/>
            <person name="Op Den Camp H."/>
            <person name="Overmann J."/>
            <person name="Amann R."/>
            <person name="Jetten M.S.M."/>
            <person name="Mascher T."/>
            <person name="Medema M.H."/>
            <person name="Devos D.P."/>
            <person name="Kaster A.-K."/>
            <person name="Ovreas L."/>
            <person name="Rohde M."/>
            <person name="Galperin M.Y."/>
            <person name="Jogler C."/>
        </authorList>
    </citation>
    <scope>NUCLEOTIDE SEQUENCE [LARGE SCALE GENOMIC DNA]</scope>
    <source>
        <strain evidence="2 3">Poly41</strain>
    </source>
</reference>
<gene>
    <name evidence="2" type="primary">tsaB</name>
    <name evidence="2" type="ORF">Poly41_37010</name>
</gene>
<proteinExistence type="predicted"/>